<evidence type="ECO:0000313" key="2">
    <source>
        <dbReference type="EMBL" id="QJA49695.1"/>
    </source>
</evidence>
<gene>
    <name evidence="2" type="ORF">TM448A01426_0013</name>
</gene>
<sequence>MSDDSARPFRESLALDTAYLKRGVPAAIDALAAQAMEEVEHARDNPQPDGDAGTTDDEAVL</sequence>
<proteinExistence type="predicted"/>
<name>A0A6H1ZQY9_9ZZZZ</name>
<reference evidence="2" key="1">
    <citation type="submission" date="2020-03" db="EMBL/GenBank/DDBJ databases">
        <title>The deep terrestrial virosphere.</title>
        <authorList>
            <person name="Holmfeldt K."/>
            <person name="Nilsson E."/>
            <person name="Simone D."/>
            <person name="Lopez-Fernandez M."/>
            <person name="Wu X."/>
            <person name="de Brujin I."/>
            <person name="Lundin D."/>
            <person name="Andersson A."/>
            <person name="Bertilsson S."/>
            <person name="Dopson M."/>
        </authorList>
    </citation>
    <scope>NUCLEOTIDE SEQUENCE</scope>
    <source>
        <strain evidence="2">TM448A01426</strain>
    </source>
</reference>
<dbReference type="EMBL" id="MT144149">
    <property type="protein sequence ID" value="QJA49695.1"/>
    <property type="molecule type" value="Genomic_DNA"/>
</dbReference>
<dbReference type="AlphaFoldDB" id="A0A6H1ZQY9"/>
<evidence type="ECO:0000256" key="1">
    <source>
        <dbReference type="SAM" id="MobiDB-lite"/>
    </source>
</evidence>
<organism evidence="2">
    <name type="scientific">viral metagenome</name>
    <dbReference type="NCBI Taxonomy" id="1070528"/>
    <lineage>
        <taxon>unclassified sequences</taxon>
        <taxon>metagenomes</taxon>
        <taxon>organismal metagenomes</taxon>
    </lineage>
</organism>
<protein>
    <submittedName>
        <fullName evidence="2">Uncharacterized protein</fullName>
    </submittedName>
</protein>
<accession>A0A6H1ZQY9</accession>
<feature type="region of interest" description="Disordered" evidence="1">
    <location>
        <begin position="37"/>
        <end position="61"/>
    </location>
</feature>